<evidence type="ECO:0000256" key="6">
    <source>
        <dbReference type="ARBA" id="ARBA00022801"/>
    </source>
</evidence>
<feature type="compositionally biased region" description="Low complexity" evidence="11">
    <location>
        <begin position="936"/>
        <end position="946"/>
    </location>
</feature>
<evidence type="ECO:0000256" key="3">
    <source>
        <dbReference type="ARBA" id="ARBA00012759"/>
    </source>
</evidence>
<keyword evidence="14" id="KW-1185">Reference proteome</keyword>
<feature type="compositionally biased region" description="Basic and acidic residues" evidence="11">
    <location>
        <begin position="1318"/>
        <end position="1327"/>
    </location>
</feature>
<evidence type="ECO:0000256" key="11">
    <source>
        <dbReference type="SAM" id="MobiDB-lite"/>
    </source>
</evidence>
<dbReference type="PANTHER" id="PTHR24006:SF702">
    <property type="entry name" value="UBIQUITIN CARBOXYL-TERMINAL HYDROLASE 47"/>
    <property type="match status" value="1"/>
</dbReference>
<dbReference type="GO" id="GO:0016579">
    <property type="term" value="P:protein deubiquitination"/>
    <property type="evidence" value="ECO:0007669"/>
    <property type="project" value="InterPro"/>
</dbReference>
<evidence type="ECO:0000256" key="1">
    <source>
        <dbReference type="ARBA" id="ARBA00000707"/>
    </source>
</evidence>
<dbReference type="GO" id="GO:0005634">
    <property type="term" value="C:nucleus"/>
    <property type="evidence" value="ECO:0007669"/>
    <property type="project" value="TreeGrafter"/>
</dbReference>
<evidence type="ECO:0000313" key="14">
    <source>
        <dbReference type="Proteomes" id="UP001107558"/>
    </source>
</evidence>
<dbReference type="GO" id="GO:0005829">
    <property type="term" value="C:cytosol"/>
    <property type="evidence" value="ECO:0007669"/>
    <property type="project" value="TreeGrafter"/>
</dbReference>
<feature type="region of interest" description="Disordered" evidence="11">
    <location>
        <begin position="513"/>
        <end position="537"/>
    </location>
</feature>
<dbReference type="Gene3D" id="3.90.70.10">
    <property type="entry name" value="Cysteine proteinases"/>
    <property type="match status" value="1"/>
</dbReference>
<dbReference type="InterPro" id="IPR028889">
    <property type="entry name" value="USP"/>
</dbReference>
<dbReference type="PANTHER" id="PTHR24006">
    <property type="entry name" value="UBIQUITIN CARBOXYL-TERMINAL HYDROLASE"/>
    <property type="match status" value="1"/>
</dbReference>
<keyword evidence="7" id="KW-0788">Thiol protease</keyword>
<dbReference type="Proteomes" id="UP001107558">
    <property type="component" value="Chromosome 2"/>
</dbReference>
<comment type="catalytic activity">
    <reaction evidence="1">
        <text>Thiol-dependent hydrolysis of ester, thioester, amide, peptide and isopeptide bonds formed by the C-terminal Gly of ubiquitin (a 76-residue protein attached to proteins as an intracellular targeting signal).</text>
        <dbReference type="EC" id="3.4.19.12"/>
    </reaction>
</comment>
<dbReference type="EC" id="3.4.19.12" evidence="3"/>
<protein>
    <recommendedName>
        <fullName evidence="8">Ubiquitin carboxyl-terminal hydrolase 47</fullName>
        <ecNumber evidence="3">3.4.19.12</ecNumber>
    </recommendedName>
    <alternativeName>
        <fullName evidence="9">Ubiquitin thioesterase 47</fullName>
    </alternativeName>
    <alternativeName>
        <fullName evidence="10">Ubiquitin-specific-processing protease 47</fullName>
    </alternativeName>
</protein>
<evidence type="ECO:0000256" key="5">
    <source>
        <dbReference type="ARBA" id="ARBA00022786"/>
    </source>
</evidence>
<dbReference type="GO" id="GO:0004843">
    <property type="term" value="F:cysteine-type deubiquitinase activity"/>
    <property type="evidence" value="ECO:0007669"/>
    <property type="project" value="UniProtKB-EC"/>
</dbReference>
<evidence type="ECO:0000256" key="4">
    <source>
        <dbReference type="ARBA" id="ARBA00022670"/>
    </source>
</evidence>
<dbReference type="SUPFAM" id="SSF54001">
    <property type="entry name" value="Cysteine proteinases"/>
    <property type="match status" value="1"/>
</dbReference>
<accession>A0A9J6C138</accession>
<feature type="region of interest" description="Disordered" evidence="11">
    <location>
        <begin position="1318"/>
        <end position="1356"/>
    </location>
</feature>
<evidence type="ECO:0000259" key="12">
    <source>
        <dbReference type="PROSITE" id="PS50235"/>
    </source>
</evidence>
<feature type="compositionally biased region" description="Polar residues" evidence="11">
    <location>
        <begin position="110"/>
        <end position="120"/>
    </location>
</feature>
<evidence type="ECO:0000313" key="13">
    <source>
        <dbReference type="EMBL" id="KAG5675722.1"/>
    </source>
</evidence>
<keyword evidence="6" id="KW-0378">Hydrolase</keyword>
<dbReference type="InterPro" id="IPR038765">
    <property type="entry name" value="Papain-like_cys_pep_sf"/>
</dbReference>
<evidence type="ECO:0000256" key="10">
    <source>
        <dbReference type="ARBA" id="ARBA00032453"/>
    </source>
</evidence>
<reference evidence="13" key="1">
    <citation type="submission" date="2021-03" db="EMBL/GenBank/DDBJ databases">
        <title>Chromosome level genome of the anhydrobiotic midge Polypedilum vanderplanki.</title>
        <authorList>
            <person name="Yoshida Y."/>
            <person name="Kikawada T."/>
            <person name="Gusev O."/>
        </authorList>
    </citation>
    <scope>NUCLEOTIDE SEQUENCE</scope>
    <source>
        <strain evidence="13">NIAS01</strain>
        <tissue evidence="13">Whole body or cell culture</tissue>
    </source>
</reference>
<feature type="domain" description="USP" evidence="12">
    <location>
        <begin position="230"/>
        <end position="637"/>
    </location>
</feature>
<name>A0A9J6C138_POLVA</name>
<dbReference type="Pfam" id="PF00443">
    <property type="entry name" value="UCH"/>
    <property type="match status" value="1"/>
</dbReference>
<gene>
    <name evidence="13" type="ORF">PVAND_005603</name>
</gene>
<dbReference type="InterPro" id="IPR050164">
    <property type="entry name" value="Peptidase_C19"/>
</dbReference>
<dbReference type="OrthoDB" id="289038at2759"/>
<dbReference type="PROSITE" id="PS50235">
    <property type="entry name" value="USP_3"/>
    <property type="match status" value="1"/>
</dbReference>
<feature type="compositionally biased region" description="Basic and acidic residues" evidence="11">
    <location>
        <begin position="1338"/>
        <end position="1356"/>
    </location>
</feature>
<evidence type="ECO:0000256" key="8">
    <source>
        <dbReference type="ARBA" id="ARBA00026136"/>
    </source>
</evidence>
<dbReference type="PROSITE" id="PS00972">
    <property type="entry name" value="USP_1"/>
    <property type="match status" value="1"/>
</dbReference>
<comment type="similarity">
    <text evidence="2">Belongs to the peptidase C19 family.</text>
</comment>
<dbReference type="EMBL" id="JADBJN010000002">
    <property type="protein sequence ID" value="KAG5675722.1"/>
    <property type="molecule type" value="Genomic_DNA"/>
</dbReference>
<feature type="region of interest" description="Disordered" evidence="11">
    <location>
        <begin position="990"/>
        <end position="1021"/>
    </location>
</feature>
<keyword evidence="5" id="KW-0833">Ubl conjugation pathway</keyword>
<organism evidence="13 14">
    <name type="scientific">Polypedilum vanderplanki</name>
    <name type="common">Sleeping chironomid midge</name>
    <dbReference type="NCBI Taxonomy" id="319348"/>
    <lineage>
        <taxon>Eukaryota</taxon>
        <taxon>Metazoa</taxon>
        <taxon>Ecdysozoa</taxon>
        <taxon>Arthropoda</taxon>
        <taxon>Hexapoda</taxon>
        <taxon>Insecta</taxon>
        <taxon>Pterygota</taxon>
        <taxon>Neoptera</taxon>
        <taxon>Endopterygota</taxon>
        <taxon>Diptera</taxon>
        <taxon>Nematocera</taxon>
        <taxon>Chironomoidea</taxon>
        <taxon>Chironomidae</taxon>
        <taxon>Chironominae</taxon>
        <taxon>Polypedilum</taxon>
        <taxon>Polypedilum</taxon>
    </lineage>
</organism>
<keyword evidence="4" id="KW-0645">Protease</keyword>
<dbReference type="InterPro" id="IPR001394">
    <property type="entry name" value="Peptidase_C19_UCH"/>
</dbReference>
<feature type="compositionally biased region" description="Low complexity" evidence="11">
    <location>
        <begin position="84"/>
        <end position="101"/>
    </location>
</feature>
<dbReference type="InterPro" id="IPR018200">
    <property type="entry name" value="USP_CS"/>
</dbReference>
<feature type="compositionally biased region" description="Polar residues" evidence="11">
    <location>
        <begin position="513"/>
        <end position="524"/>
    </location>
</feature>
<dbReference type="Pfam" id="PF19718">
    <property type="entry name" value="USP47_C"/>
    <property type="match status" value="1"/>
</dbReference>
<evidence type="ECO:0000256" key="2">
    <source>
        <dbReference type="ARBA" id="ARBA00009085"/>
    </source>
</evidence>
<sequence length="1356" mass="153424">MVYTDESRIICRVLDQHPNTTQKRLSFLVSPTLTAKEFIEQVSTQYSYEKFDLVLEINNINLNEHLNEKLTSIGIELKKQNILKLSPPSNSNSSSSGTSKSVMIKKTASKNRSSSNTLDLKQSESHKIVPKTENTQPKMIVNDAEITEQQQKINRGIAIETEISSDLIGSDDDLALGASASPTEQISNSNSPPALPALFDTPANIYDKPSSSTNTFRRCNEFSSSKSSFVGLVNQAMTCYLNSLLQALYMTPEFRNALYNWEFDGTGESKSIPFQLQKLFVNLQTSNKLAVETTDLTKSFGWDSTEAWQQHDIQELCRVMFDALEQKFKNTKQADLINNLYEGKMIDYVKCLECETEKSREDTFLDIPLPVRPFGSAVAYESVEEALKAFVQPETLDGNNQYYCEKCNKKCDAHKGLKFKKFPYILTLHLKRFDFDYQTLHRIKLNDKVTFPQQLNLNGFIESKGNNSMDQTAAAAAVKPNIDIVSIGSVESAVKSDDCSTTDSVLDEEASQYNQQLNSHNGSEPQDDDEGIDMSVNGDCKSLMSNSTSIDSSNATGPFFYELFAIMIHSGSASGGHYYAYIKDFESGNWYSFNDQTVSSITQEDISRSFGGNGAFKSYYSGFSSSTNAYMLMYRQQDPARNTLAIKEENFPPHIKALVEKIKNYEEDDRRKRERESEMLKLKIYFKNPMTRIKTDAKVFAISDSSLKEVLEDAYSRLKMKSIAPIERCRLVAYDNPSDSIERSFEDMDDEKIGDIMYKLQNRLELLMEFRDENSEFEVYHIGGITTKVYQLHLDGANVDIDGPFEVRAYEQKSVSEFKLAISKKMNLSKSKMLLATKRYGEKPTILNDEASVKSQCIYGGTKVFMTLDDSDEENFKSAVDEMDNILTLYFALPNSKKETLEKLSIPSYEPSTPSSLTSSGIDTVDSVAFNVPCSSECNSEDSSLSDSDRTLVDDSNLSTMQVSPPLRSIRHYQTDANGNDETTYFFKAFSPNQSSNSSGSNGSIDSGNENDDETTDATSESQKILKVLADRRMSVNKLKMKLQPYVKIPMEYFKIFHVLAAQTENECTQLSASLNTAFKDEERLVIELGRALRKGEFKVKLYYLNVAEMTDIEKLPFICDYILRESAEVGQTKREILAHIRGLDEKYEKLTFEKTRLRKKSWKSPAQIYTDDQKFGDDIIITVSASPDIIIQELPNEEANLKDFDGEPLNDDSKSLFVRQFYPSKMELGKWDEIMIGKYSELKSILSKLSGIDVENIQYTKLTRSFVNTSIMQIDGLPWFDKPASMDDNHTLSGTPDGSVYLYKDKTEPVKRLTTEERMEISKKENAITSTTSTYSPRRERGLKIYLDSPKKQDS</sequence>
<dbReference type="InterPro" id="IPR045578">
    <property type="entry name" value="USP47_C"/>
</dbReference>
<dbReference type="PROSITE" id="PS00973">
    <property type="entry name" value="USP_2"/>
    <property type="match status" value="1"/>
</dbReference>
<feature type="compositionally biased region" description="Low complexity" evidence="11">
    <location>
        <begin position="991"/>
        <end position="1008"/>
    </location>
</feature>
<dbReference type="CDD" id="cd02659">
    <property type="entry name" value="peptidase_C19C"/>
    <property type="match status" value="1"/>
</dbReference>
<feature type="region of interest" description="Disordered" evidence="11">
    <location>
        <begin position="84"/>
        <end position="136"/>
    </location>
</feature>
<comment type="caution">
    <text evidence="13">The sequence shown here is derived from an EMBL/GenBank/DDBJ whole genome shotgun (WGS) entry which is preliminary data.</text>
</comment>
<evidence type="ECO:0000256" key="7">
    <source>
        <dbReference type="ARBA" id="ARBA00022807"/>
    </source>
</evidence>
<proteinExistence type="inferred from homology"/>
<feature type="compositionally biased region" description="Polar residues" evidence="11">
    <location>
        <begin position="1328"/>
        <end position="1337"/>
    </location>
</feature>
<evidence type="ECO:0000256" key="9">
    <source>
        <dbReference type="ARBA" id="ARBA00029910"/>
    </source>
</evidence>
<feature type="region of interest" description="Disordered" evidence="11">
    <location>
        <begin position="936"/>
        <end position="969"/>
    </location>
</feature>
<dbReference type="GO" id="GO:0006508">
    <property type="term" value="P:proteolysis"/>
    <property type="evidence" value="ECO:0007669"/>
    <property type="project" value="UniProtKB-KW"/>
</dbReference>